<evidence type="ECO:0000313" key="10">
    <source>
        <dbReference type="Proteomes" id="UP001153737"/>
    </source>
</evidence>
<keyword evidence="5 7" id="KW-0175">Coiled coil</keyword>
<dbReference type="GO" id="GO:0016020">
    <property type="term" value="C:membrane"/>
    <property type="evidence" value="ECO:0007669"/>
    <property type="project" value="UniProtKB-SubCell"/>
</dbReference>
<dbReference type="Proteomes" id="UP001153737">
    <property type="component" value="Chromosome 5"/>
</dbReference>
<proteinExistence type="predicted"/>
<reference evidence="9" key="2">
    <citation type="submission" date="2022-10" db="EMBL/GenBank/DDBJ databases">
        <authorList>
            <consortium name="ENA_rothamsted_submissions"/>
            <consortium name="culmorum"/>
            <person name="King R."/>
        </authorList>
    </citation>
    <scope>NUCLEOTIDE SEQUENCE</scope>
</reference>
<evidence type="ECO:0000256" key="3">
    <source>
        <dbReference type="ARBA" id="ARBA00022692"/>
    </source>
</evidence>
<evidence type="ECO:0000256" key="2">
    <source>
        <dbReference type="ARBA" id="ARBA00022350"/>
    </source>
</evidence>
<dbReference type="PANTHER" id="PTHR31759:SF1">
    <property type="entry name" value="COILED-COIL DOMAIN-CONTAINING PROTEIN 167"/>
    <property type="match status" value="1"/>
</dbReference>
<sequence>MSSSTSKSSGYSVMQEITKIEGEIKGTYERLETLEKKLKNENLPEVQQKAVERELEEVRKLLRTHEEQLAHLRTHNRKSFVFVVALIFIIFTVYMLYVLVGGSTF</sequence>
<reference evidence="9" key="1">
    <citation type="submission" date="2022-01" db="EMBL/GenBank/DDBJ databases">
        <authorList>
            <person name="King R."/>
        </authorList>
    </citation>
    <scope>NUCLEOTIDE SEQUENCE</scope>
</reference>
<dbReference type="PANTHER" id="PTHR31759">
    <property type="entry name" value="COILED-COIL DOMAIN-CONTAINING PROTEIN 167"/>
    <property type="match status" value="1"/>
</dbReference>
<evidence type="ECO:0000256" key="6">
    <source>
        <dbReference type="ARBA" id="ARBA00023136"/>
    </source>
</evidence>
<dbReference type="InterPro" id="IPR028194">
    <property type="entry name" value="CC167"/>
</dbReference>
<keyword evidence="3 8" id="KW-0812">Transmembrane</keyword>
<evidence type="ECO:0000256" key="5">
    <source>
        <dbReference type="ARBA" id="ARBA00023054"/>
    </source>
</evidence>
<evidence type="ECO:0000313" key="9">
    <source>
        <dbReference type="EMBL" id="CAH1170340.1"/>
    </source>
</evidence>
<gene>
    <name evidence="9" type="ORF">PHAECO_LOCUS9694</name>
</gene>
<dbReference type="OrthoDB" id="6774119at2759"/>
<name>A0A9P0DRN4_PHACE</name>
<comment type="subcellular location">
    <subcellularLocation>
        <location evidence="1">Membrane</location>
        <topology evidence="1">Single-pass membrane protein</topology>
    </subcellularLocation>
</comment>
<protein>
    <recommendedName>
        <fullName evidence="2">Coiled-coil domain-containing protein 167</fullName>
    </recommendedName>
</protein>
<keyword evidence="6 8" id="KW-0472">Membrane</keyword>
<evidence type="ECO:0000256" key="4">
    <source>
        <dbReference type="ARBA" id="ARBA00022989"/>
    </source>
</evidence>
<dbReference type="EMBL" id="OU896711">
    <property type="protein sequence ID" value="CAH1170340.1"/>
    <property type="molecule type" value="Genomic_DNA"/>
</dbReference>
<accession>A0A9P0DRN4</accession>
<dbReference type="AlphaFoldDB" id="A0A9P0DRN4"/>
<feature type="transmembrane region" description="Helical" evidence="8">
    <location>
        <begin position="80"/>
        <end position="100"/>
    </location>
</feature>
<evidence type="ECO:0000256" key="8">
    <source>
        <dbReference type="SAM" id="Phobius"/>
    </source>
</evidence>
<dbReference type="Pfam" id="PF15188">
    <property type="entry name" value="CCDC-167"/>
    <property type="match status" value="1"/>
</dbReference>
<keyword evidence="4 8" id="KW-1133">Transmembrane helix</keyword>
<organism evidence="9 10">
    <name type="scientific">Phaedon cochleariae</name>
    <name type="common">Mustard beetle</name>
    <dbReference type="NCBI Taxonomy" id="80249"/>
    <lineage>
        <taxon>Eukaryota</taxon>
        <taxon>Metazoa</taxon>
        <taxon>Ecdysozoa</taxon>
        <taxon>Arthropoda</taxon>
        <taxon>Hexapoda</taxon>
        <taxon>Insecta</taxon>
        <taxon>Pterygota</taxon>
        <taxon>Neoptera</taxon>
        <taxon>Endopterygota</taxon>
        <taxon>Coleoptera</taxon>
        <taxon>Polyphaga</taxon>
        <taxon>Cucujiformia</taxon>
        <taxon>Chrysomeloidea</taxon>
        <taxon>Chrysomelidae</taxon>
        <taxon>Chrysomelinae</taxon>
        <taxon>Chrysomelini</taxon>
        <taxon>Phaedon</taxon>
    </lineage>
</organism>
<feature type="coiled-coil region" evidence="7">
    <location>
        <begin position="17"/>
        <end position="75"/>
    </location>
</feature>
<evidence type="ECO:0000256" key="7">
    <source>
        <dbReference type="SAM" id="Coils"/>
    </source>
</evidence>
<keyword evidence="10" id="KW-1185">Reference proteome</keyword>
<evidence type="ECO:0000256" key="1">
    <source>
        <dbReference type="ARBA" id="ARBA00004167"/>
    </source>
</evidence>